<protein>
    <submittedName>
        <fullName evidence="1">NADH-quinone oxidoreductase subunit H</fullName>
    </submittedName>
</protein>
<sequence length="40" mass="4273">MNPGIDLQGSFIESLIDLGIPAGTAKAIWMPLPMFLMIIG</sequence>
<dbReference type="EMBL" id="JAAHFQ010000804">
    <property type="protein sequence ID" value="NER31389.1"/>
    <property type="molecule type" value="Genomic_DNA"/>
</dbReference>
<proteinExistence type="predicted"/>
<accession>A0A6B3NE48</accession>
<reference evidence="1" key="1">
    <citation type="submission" date="2019-11" db="EMBL/GenBank/DDBJ databases">
        <title>Genomic insights into an expanded diversity of filamentous marine cyanobacteria reveals the extraordinary biosynthetic potential of Moorea and Okeania.</title>
        <authorList>
            <person name="Ferreira Leao T."/>
            <person name="Wang M."/>
            <person name="Moss N."/>
            <person name="Da Silva R."/>
            <person name="Sanders J."/>
            <person name="Nurk S."/>
            <person name="Gurevich A."/>
            <person name="Humphrey G."/>
            <person name="Reher R."/>
            <person name="Zhu Q."/>
            <person name="Belda-Ferre P."/>
            <person name="Glukhov E."/>
            <person name="Rex R."/>
            <person name="Dorrestein P.C."/>
            <person name="Knight R."/>
            <person name="Pevzner P."/>
            <person name="Gerwick W.H."/>
            <person name="Gerwick L."/>
        </authorList>
    </citation>
    <scope>NUCLEOTIDE SEQUENCE</scope>
    <source>
        <strain evidence="1">SIO1C4</strain>
    </source>
</reference>
<organism evidence="1">
    <name type="scientific">Symploca sp. SIO1C4</name>
    <dbReference type="NCBI Taxonomy" id="2607765"/>
    <lineage>
        <taxon>Bacteria</taxon>
        <taxon>Bacillati</taxon>
        <taxon>Cyanobacteriota</taxon>
        <taxon>Cyanophyceae</taxon>
        <taxon>Coleofasciculales</taxon>
        <taxon>Coleofasciculaceae</taxon>
        <taxon>Symploca</taxon>
    </lineage>
</organism>
<evidence type="ECO:0000313" key="1">
    <source>
        <dbReference type="EMBL" id="NER31389.1"/>
    </source>
</evidence>
<dbReference type="AlphaFoldDB" id="A0A6B3NE48"/>
<name>A0A6B3NE48_9CYAN</name>
<gene>
    <name evidence="1" type="ORF">F6J89_28180</name>
</gene>
<comment type="caution">
    <text evidence="1">The sequence shown here is derived from an EMBL/GenBank/DDBJ whole genome shotgun (WGS) entry which is preliminary data.</text>
</comment>
<feature type="non-terminal residue" evidence="1">
    <location>
        <position position="40"/>
    </location>
</feature>